<dbReference type="InterPro" id="IPR003593">
    <property type="entry name" value="AAA+_ATPase"/>
</dbReference>
<dbReference type="PANTHER" id="PTHR43776">
    <property type="entry name" value="TRANSPORT ATP-BINDING PROTEIN"/>
    <property type="match status" value="1"/>
</dbReference>
<dbReference type="GO" id="GO:0005524">
    <property type="term" value="F:ATP binding"/>
    <property type="evidence" value="ECO:0007669"/>
    <property type="project" value="UniProtKB-KW"/>
</dbReference>
<dbReference type="InterPro" id="IPR027417">
    <property type="entry name" value="P-loop_NTPase"/>
</dbReference>
<name>A0A6J4KRZ8_9SPHI</name>
<evidence type="ECO:0000259" key="5">
    <source>
        <dbReference type="PROSITE" id="PS50893"/>
    </source>
</evidence>
<evidence type="ECO:0000256" key="3">
    <source>
        <dbReference type="ARBA" id="ARBA00022741"/>
    </source>
</evidence>
<comment type="similarity">
    <text evidence="1">Belongs to the ABC transporter superfamily.</text>
</comment>
<dbReference type="AlphaFoldDB" id="A0A6J4KRZ8"/>
<evidence type="ECO:0000256" key="1">
    <source>
        <dbReference type="ARBA" id="ARBA00005417"/>
    </source>
</evidence>
<dbReference type="PROSITE" id="PS00211">
    <property type="entry name" value="ABC_TRANSPORTER_1"/>
    <property type="match status" value="2"/>
</dbReference>
<dbReference type="InterPro" id="IPR013563">
    <property type="entry name" value="Oligopep_ABC_C"/>
</dbReference>
<evidence type="ECO:0000313" key="6">
    <source>
        <dbReference type="EMBL" id="CAA9312480.1"/>
    </source>
</evidence>
<protein>
    <submittedName>
        <fullName evidence="6">Oligopeptide transport ATP-binding protein OppD</fullName>
    </submittedName>
</protein>
<dbReference type="GO" id="GO:0055085">
    <property type="term" value="P:transmembrane transport"/>
    <property type="evidence" value="ECO:0007669"/>
    <property type="project" value="UniProtKB-ARBA"/>
</dbReference>
<dbReference type="InterPro" id="IPR050319">
    <property type="entry name" value="ABC_transp_ATP-bind"/>
</dbReference>
<dbReference type="Pfam" id="PF08352">
    <property type="entry name" value="oligo_HPY"/>
    <property type="match status" value="2"/>
</dbReference>
<keyword evidence="4 6" id="KW-0067">ATP-binding</keyword>
<dbReference type="Gene3D" id="3.40.50.300">
    <property type="entry name" value="P-loop containing nucleotide triphosphate hydrolases"/>
    <property type="match status" value="2"/>
</dbReference>
<organism evidence="6">
    <name type="scientific">uncultured Cytophagales bacterium</name>
    <dbReference type="NCBI Taxonomy" id="158755"/>
    <lineage>
        <taxon>Bacteria</taxon>
        <taxon>Pseudomonadati</taxon>
        <taxon>Bacteroidota</taxon>
        <taxon>Sphingobacteriia</taxon>
        <taxon>Sphingobacteriales</taxon>
        <taxon>environmental samples</taxon>
    </lineage>
</organism>
<reference evidence="6" key="1">
    <citation type="submission" date="2020-02" db="EMBL/GenBank/DDBJ databases">
        <authorList>
            <person name="Meier V. D."/>
        </authorList>
    </citation>
    <scope>NUCLEOTIDE SEQUENCE</scope>
    <source>
        <strain evidence="6">AVDCRST_MAG56</strain>
    </source>
</reference>
<dbReference type="GO" id="GO:0015833">
    <property type="term" value="P:peptide transport"/>
    <property type="evidence" value="ECO:0007669"/>
    <property type="project" value="InterPro"/>
</dbReference>
<dbReference type="CDD" id="cd03257">
    <property type="entry name" value="ABC_NikE_OppD_transporters"/>
    <property type="match status" value="2"/>
</dbReference>
<feature type="domain" description="ABC transporter" evidence="5">
    <location>
        <begin position="12"/>
        <end position="268"/>
    </location>
</feature>
<evidence type="ECO:0000256" key="2">
    <source>
        <dbReference type="ARBA" id="ARBA00022448"/>
    </source>
</evidence>
<dbReference type="GO" id="GO:0016887">
    <property type="term" value="F:ATP hydrolysis activity"/>
    <property type="evidence" value="ECO:0007669"/>
    <property type="project" value="InterPro"/>
</dbReference>
<dbReference type="PROSITE" id="PS50893">
    <property type="entry name" value="ABC_TRANSPORTER_2"/>
    <property type="match status" value="2"/>
</dbReference>
<gene>
    <name evidence="6" type="ORF">AVDCRST_MAG56-6351</name>
</gene>
<proteinExistence type="inferred from homology"/>
<sequence length="613" mass="69764">MQKEQPRKDFTLEVNHLKTYFRTDAGVVKAVDDVSFNLRKGETVGIVGESGSGKSVTSISIMRLIQSPPGWIEGGEMLFHSPTFGTVDLAKLSEKDIRRIRGNEISMIFQEPMSSLNPVYTCGNQVMEAIMLHQNVGRREAKRRTIEWFEKVRLPRPEYIFHSYPHEISGGQKQRVMIAMALSCQPAILIADEPTTALDVTVQATILELLRNLRDEHDTSIVFITHDLGVIAELADRVMVMYRGKIVEQGPVFEVFSNPQHPYTKGLLACRPRLDMKMKVLPVISDFMTTDEAGNHSSVEQKYASVGEALLMNFIDDDEVRERQDNLMKQPPLLQVRDLKTWFPLKKNLLGKPLEYVKAVDGVSFEVYPGETVGLVGESGCGKTTLGRTLLRLIEPTGGEIIYDGRDIRAFSHGELRRLRKDVQMIFQDPYSSLNPRLTVGEAILEPMRIHGVERNETLRKDRVIELLETVSLRPEHFYRYPHEFSGGQRQRICIARALALNPKFIICDESVSALDVSVQAQVLNLLNHLKEAFNFTYVFISHDLSVVKFMSDRIIVMNKGVVEEMGRAEDIYENPQREYTRKLINAIPKADLEEIRRRYLKRSFGELEGVSV</sequence>
<dbReference type="EMBL" id="CADCTQ010000525">
    <property type="protein sequence ID" value="CAA9312480.1"/>
    <property type="molecule type" value="Genomic_DNA"/>
</dbReference>
<dbReference type="NCBIfam" id="NF008453">
    <property type="entry name" value="PRK11308.1"/>
    <property type="match status" value="2"/>
</dbReference>
<dbReference type="PANTHER" id="PTHR43776:SF7">
    <property type="entry name" value="D,D-DIPEPTIDE TRANSPORT ATP-BINDING PROTEIN DDPF-RELATED"/>
    <property type="match status" value="1"/>
</dbReference>
<dbReference type="Pfam" id="PF00005">
    <property type="entry name" value="ABC_tran"/>
    <property type="match status" value="2"/>
</dbReference>
<dbReference type="SMART" id="SM00382">
    <property type="entry name" value="AAA"/>
    <property type="match status" value="2"/>
</dbReference>
<keyword evidence="2" id="KW-0813">Transport</keyword>
<dbReference type="NCBIfam" id="NF007739">
    <property type="entry name" value="PRK10419.1"/>
    <property type="match status" value="2"/>
</dbReference>
<dbReference type="InterPro" id="IPR017871">
    <property type="entry name" value="ABC_transporter-like_CS"/>
</dbReference>
<dbReference type="FunFam" id="3.40.50.300:FF:000016">
    <property type="entry name" value="Oligopeptide ABC transporter ATP-binding component"/>
    <property type="match status" value="2"/>
</dbReference>
<evidence type="ECO:0000256" key="4">
    <source>
        <dbReference type="ARBA" id="ARBA00022840"/>
    </source>
</evidence>
<keyword evidence="3" id="KW-0547">Nucleotide-binding</keyword>
<dbReference type="InterPro" id="IPR003439">
    <property type="entry name" value="ABC_transporter-like_ATP-bd"/>
</dbReference>
<feature type="domain" description="ABC transporter" evidence="5">
    <location>
        <begin position="334"/>
        <end position="585"/>
    </location>
</feature>
<accession>A0A6J4KRZ8</accession>
<dbReference type="SUPFAM" id="SSF52540">
    <property type="entry name" value="P-loop containing nucleoside triphosphate hydrolases"/>
    <property type="match status" value="2"/>
</dbReference>